<dbReference type="Proteomes" id="UP001378592">
    <property type="component" value="Unassembled WGS sequence"/>
</dbReference>
<protein>
    <recommendedName>
        <fullName evidence="10">Serine incorporator</fullName>
    </recommendedName>
</protein>
<keyword evidence="3 7" id="KW-0812">Transmembrane</keyword>
<feature type="transmembrane region" description="Helical" evidence="7">
    <location>
        <begin position="234"/>
        <end position="251"/>
    </location>
</feature>
<feature type="transmembrane region" description="Helical" evidence="7">
    <location>
        <begin position="151"/>
        <end position="174"/>
    </location>
</feature>
<organism evidence="8 9">
    <name type="scientific">Gryllus longicercus</name>
    <dbReference type="NCBI Taxonomy" id="2509291"/>
    <lineage>
        <taxon>Eukaryota</taxon>
        <taxon>Metazoa</taxon>
        <taxon>Ecdysozoa</taxon>
        <taxon>Arthropoda</taxon>
        <taxon>Hexapoda</taxon>
        <taxon>Insecta</taxon>
        <taxon>Pterygota</taxon>
        <taxon>Neoptera</taxon>
        <taxon>Polyneoptera</taxon>
        <taxon>Orthoptera</taxon>
        <taxon>Ensifera</taxon>
        <taxon>Gryllidea</taxon>
        <taxon>Grylloidea</taxon>
        <taxon>Gryllidae</taxon>
        <taxon>Gryllinae</taxon>
        <taxon>Gryllus</taxon>
    </lineage>
</organism>
<evidence type="ECO:0000256" key="3">
    <source>
        <dbReference type="ARBA" id="ARBA00022692"/>
    </source>
</evidence>
<dbReference type="PANTHER" id="PTHR10383:SF9">
    <property type="entry name" value="SERINE INCORPORATOR, ISOFORM F"/>
    <property type="match status" value="1"/>
</dbReference>
<evidence type="ECO:0000313" key="8">
    <source>
        <dbReference type="EMBL" id="KAK7874391.1"/>
    </source>
</evidence>
<feature type="transmembrane region" description="Helical" evidence="7">
    <location>
        <begin position="310"/>
        <end position="328"/>
    </location>
</feature>
<evidence type="ECO:0000256" key="6">
    <source>
        <dbReference type="SAM" id="MobiDB-lite"/>
    </source>
</evidence>
<evidence type="ECO:0000256" key="2">
    <source>
        <dbReference type="ARBA" id="ARBA00006665"/>
    </source>
</evidence>
<keyword evidence="5 7" id="KW-0472">Membrane</keyword>
<feature type="compositionally biased region" description="Basic and acidic residues" evidence="6">
    <location>
        <begin position="361"/>
        <end position="379"/>
    </location>
</feature>
<dbReference type="AlphaFoldDB" id="A0AAN9W5C2"/>
<feature type="transmembrane region" description="Helical" evidence="7">
    <location>
        <begin position="195"/>
        <end position="222"/>
    </location>
</feature>
<feature type="transmembrane region" description="Helical" evidence="7">
    <location>
        <begin position="40"/>
        <end position="58"/>
    </location>
</feature>
<gene>
    <name evidence="8" type="ORF">R5R35_001489</name>
</gene>
<feature type="transmembrane region" description="Helical" evidence="7">
    <location>
        <begin position="6"/>
        <end position="28"/>
    </location>
</feature>
<evidence type="ECO:0000256" key="5">
    <source>
        <dbReference type="ARBA" id="ARBA00023136"/>
    </source>
</evidence>
<feature type="transmembrane region" description="Helical" evidence="7">
    <location>
        <begin position="263"/>
        <end position="281"/>
    </location>
</feature>
<evidence type="ECO:0000256" key="7">
    <source>
        <dbReference type="SAM" id="Phobius"/>
    </source>
</evidence>
<accession>A0AAN9W5C2</accession>
<reference evidence="8 9" key="1">
    <citation type="submission" date="2024-03" db="EMBL/GenBank/DDBJ databases">
        <title>The genome assembly and annotation of the cricket Gryllus longicercus Weissman &amp; Gray.</title>
        <authorList>
            <person name="Szrajer S."/>
            <person name="Gray D."/>
            <person name="Ylla G."/>
        </authorList>
    </citation>
    <scope>NUCLEOTIDE SEQUENCE [LARGE SCALE GENOMIC DNA]</scope>
    <source>
        <strain evidence="8">DAG 2021-001</strain>
        <tissue evidence="8">Whole body minus gut</tissue>
    </source>
</reference>
<feature type="transmembrane region" description="Helical" evidence="7">
    <location>
        <begin position="395"/>
        <end position="416"/>
    </location>
</feature>
<keyword evidence="4 7" id="KW-1133">Transmembrane helix</keyword>
<feature type="transmembrane region" description="Helical" evidence="7">
    <location>
        <begin position="91"/>
        <end position="113"/>
    </location>
</feature>
<comment type="similarity">
    <text evidence="2">Belongs to the TDE1 family.</text>
</comment>
<dbReference type="EMBL" id="JAZDUA010000002">
    <property type="protein sequence ID" value="KAK7874391.1"/>
    <property type="molecule type" value="Genomic_DNA"/>
</dbReference>
<sequence>MGAVLALFSAAQIACCCGSAAMGLCCSACPSCRNSTSTRIMYAIMLLLATVAGCVMLAPGLQESLKKVPFCKSSMNMEWQADCESEVGYLAVYRICFALCCFFVLFAVMMINVKSSKDPRAGIQNGFWGIKYLLLIGGIVGAFFIPEGSFGTTWMWFGMIGGLAFILIQMILIVDFAHSWAENWVGKYEETESKGWYCALLFCTLLNYCLTITGVVLLYIYFTQPGDCTASKTFISVNLILCVVVSIMSILPSVQEVQPKSGLLQSSIVSLYMIYLTWSAVANNPDKECNPGFFAFVPSGTDKNRVTFDAQSIVGLVIWMLCVLYSSIRTASSSNKMSLSEKVLVKDTGAVRSSAESGLVAHEETASHSADAEAGHGERKVWDNEEDQVAYSWSFFHIMFALATLYIMMTLTNWFHPNSSLETLNSNTASMWVKMISSWICMFLYGWTLVAPLVLPNRDFS</sequence>
<dbReference type="InterPro" id="IPR005016">
    <property type="entry name" value="TDE1/TMS"/>
</dbReference>
<dbReference type="Pfam" id="PF03348">
    <property type="entry name" value="Serinc"/>
    <property type="match status" value="1"/>
</dbReference>
<evidence type="ECO:0000256" key="4">
    <source>
        <dbReference type="ARBA" id="ARBA00022989"/>
    </source>
</evidence>
<feature type="region of interest" description="Disordered" evidence="6">
    <location>
        <begin position="358"/>
        <end position="379"/>
    </location>
</feature>
<feature type="transmembrane region" description="Helical" evidence="7">
    <location>
        <begin position="436"/>
        <end position="455"/>
    </location>
</feature>
<evidence type="ECO:0000313" key="9">
    <source>
        <dbReference type="Proteomes" id="UP001378592"/>
    </source>
</evidence>
<feature type="transmembrane region" description="Helical" evidence="7">
    <location>
        <begin position="125"/>
        <end position="145"/>
    </location>
</feature>
<name>A0AAN9W5C2_9ORTH</name>
<comment type="subcellular location">
    <subcellularLocation>
        <location evidence="1">Membrane</location>
        <topology evidence="1">Multi-pass membrane protein</topology>
    </subcellularLocation>
</comment>
<comment type="caution">
    <text evidence="8">The sequence shown here is derived from an EMBL/GenBank/DDBJ whole genome shotgun (WGS) entry which is preliminary data.</text>
</comment>
<dbReference type="GO" id="GO:0016020">
    <property type="term" value="C:membrane"/>
    <property type="evidence" value="ECO:0007669"/>
    <property type="project" value="UniProtKB-SubCell"/>
</dbReference>
<evidence type="ECO:0008006" key="10">
    <source>
        <dbReference type="Google" id="ProtNLM"/>
    </source>
</evidence>
<evidence type="ECO:0000256" key="1">
    <source>
        <dbReference type="ARBA" id="ARBA00004141"/>
    </source>
</evidence>
<dbReference type="PANTHER" id="PTHR10383">
    <property type="entry name" value="SERINE INCORPORATOR"/>
    <property type="match status" value="1"/>
</dbReference>
<proteinExistence type="inferred from homology"/>
<keyword evidence="9" id="KW-1185">Reference proteome</keyword>